<accession>A0ABY5PEG2</accession>
<sequence length="237" mass="25616">MTRLSPASLTTRLPWRRDCPLPQPDAAPTVRHPLCSRLYARQVDQADELGMRDRRRDLLAGLTGDVLEVGAGTGANLAHYPAGVGTLVATEPEPYLRGLLETAAEASPKDVRVLDAAAESLPFADDTFDAVVLCLVLCSVQDQGRALAEVARVLRPGGELRFLEHVVSNRPFPARVQRTADRAGWPLISGGCHLGRDSVAAITTAGFTIERAERYDFRIPPLDPPKTHVTGVARLEG</sequence>
<dbReference type="InterPro" id="IPR013216">
    <property type="entry name" value="Methyltransf_11"/>
</dbReference>
<dbReference type="RefSeq" id="WP_353863543.1">
    <property type="nucleotide sequence ID" value="NZ_CP088295.1"/>
</dbReference>
<dbReference type="GO" id="GO:0008168">
    <property type="term" value="F:methyltransferase activity"/>
    <property type="evidence" value="ECO:0007669"/>
    <property type="project" value="UniProtKB-KW"/>
</dbReference>
<gene>
    <name evidence="2" type="ORF">LRS13_20480</name>
</gene>
<reference evidence="3" key="1">
    <citation type="submission" date="2021-11" db="EMBL/GenBank/DDBJ databases">
        <title>Cultivation dependent microbiological survey of springs from the worlds oldest radium mine currently devoted to the extraction of radon-saturated water.</title>
        <authorList>
            <person name="Kapinusova G."/>
            <person name="Smrhova T."/>
            <person name="Strejcek M."/>
            <person name="Suman J."/>
            <person name="Jani K."/>
            <person name="Pajer P."/>
            <person name="Uhlik O."/>
        </authorList>
    </citation>
    <scope>NUCLEOTIDE SEQUENCE [LARGE SCALE GENOMIC DNA]</scope>
    <source>
        <strain evidence="3">J379</strain>
    </source>
</reference>
<dbReference type="CDD" id="cd02440">
    <property type="entry name" value="AdoMet_MTases"/>
    <property type="match status" value="1"/>
</dbReference>
<dbReference type="Gene3D" id="3.40.50.150">
    <property type="entry name" value="Vaccinia Virus protein VP39"/>
    <property type="match status" value="1"/>
</dbReference>
<keyword evidence="2" id="KW-0489">Methyltransferase</keyword>
<proteinExistence type="predicted"/>
<dbReference type="GO" id="GO:0032259">
    <property type="term" value="P:methylation"/>
    <property type="evidence" value="ECO:0007669"/>
    <property type="project" value="UniProtKB-KW"/>
</dbReference>
<dbReference type="EMBL" id="CP088295">
    <property type="protein sequence ID" value="UUY03028.1"/>
    <property type="molecule type" value="Genomic_DNA"/>
</dbReference>
<evidence type="ECO:0000313" key="2">
    <source>
        <dbReference type="EMBL" id="UUY03028.1"/>
    </source>
</evidence>
<dbReference type="PANTHER" id="PTHR45036">
    <property type="entry name" value="METHYLTRANSFERASE LIKE 7B"/>
    <property type="match status" value="1"/>
</dbReference>
<dbReference type="Pfam" id="PF08241">
    <property type="entry name" value="Methyltransf_11"/>
    <property type="match status" value="1"/>
</dbReference>
<keyword evidence="3" id="KW-1185">Reference proteome</keyword>
<dbReference type="InterPro" id="IPR029063">
    <property type="entry name" value="SAM-dependent_MTases_sf"/>
</dbReference>
<dbReference type="SUPFAM" id="SSF53335">
    <property type="entry name" value="S-adenosyl-L-methionine-dependent methyltransferases"/>
    <property type="match status" value="1"/>
</dbReference>
<organism evidence="2 3">
    <name type="scientific">Svornostia abyssi</name>
    <dbReference type="NCBI Taxonomy" id="2898438"/>
    <lineage>
        <taxon>Bacteria</taxon>
        <taxon>Bacillati</taxon>
        <taxon>Actinomycetota</taxon>
        <taxon>Thermoleophilia</taxon>
        <taxon>Solirubrobacterales</taxon>
        <taxon>Baekduiaceae</taxon>
        <taxon>Svornostia</taxon>
    </lineage>
</organism>
<feature type="domain" description="Methyltransferase type 11" evidence="1">
    <location>
        <begin position="67"/>
        <end position="161"/>
    </location>
</feature>
<dbReference type="PANTHER" id="PTHR45036:SF1">
    <property type="entry name" value="METHYLTRANSFERASE LIKE 7A"/>
    <property type="match status" value="1"/>
</dbReference>
<evidence type="ECO:0000259" key="1">
    <source>
        <dbReference type="Pfam" id="PF08241"/>
    </source>
</evidence>
<dbReference type="Proteomes" id="UP001058860">
    <property type="component" value="Chromosome"/>
</dbReference>
<name>A0ABY5PEG2_9ACTN</name>
<dbReference type="InterPro" id="IPR052356">
    <property type="entry name" value="Thiol_S-MT"/>
</dbReference>
<keyword evidence="2" id="KW-0808">Transferase</keyword>
<evidence type="ECO:0000313" key="3">
    <source>
        <dbReference type="Proteomes" id="UP001058860"/>
    </source>
</evidence>
<protein>
    <submittedName>
        <fullName evidence="2">Class I SAM-dependent methyltransferase</fullName>
    </submittedName>
</protein>